<dbReference type="InterPro" id="IPR020904">
    <property type="entry name" value="Sc_DH/Rdtase_CS"/>
</dbReference>
<dbReference type="InterPro" id="IPR002347">
    <property type="entry name" value="SDR_fam"/>
</dbReference>
<dbReference type="InterPro" id="IPR036291">
    <property type="entry name" value="NAD(P)-bd_dom_sf"/>
</dbReference>
<name>D5GHZ0_TUBMM</name>
<dbReference type="STRING" id="656061.D5GHZ0"/>
<evidence type="ECO:0000256" key="3">
    <source>
        <dbReference type="ARBA" id="ARBA00023002"/>
    </source>
</evidence>
<dbReference type="Proteomes" id="UP000006911">
    <property type="component" value="Unassembled WGS sequence"/>
</dbReference>
<dbReference type="GeneID" id="9184226"/>
<accession>D5GHZ0</accession>
<dbReference type="InterPro" id="IPR051911">
    <property type="entry name" value="SDR_oxidoreductase"/>
</dbReference>
<dbReference type="CDD" id="cd05374">
    <property type="entry name" value="17beta-HSD-like_SDR_c"/>
    <property type="match status" value="1"/>
</dbReference>
<keyword evidence="6" id="KW-1185">Reference proteome</keyword>
<dbReference type="PRINTS" id="PR00081">
    <property type="entry name" value="GDHRDH"/>
</dbReference>
<dbReference type="Gene3D" id="3.40.50.720">
    <property type="entry name" value="NAD(P)-binding Rossmann-like Domain"/>
    <property type="match status" value="1"/>
</dbReference>
<evidence type="ECO:0000256" key="1">
    <source>
        <dbReference type="ARBA" id="ARBA00006484"/>
    </source>
</evidence>
<dbReference type="KEGG" id="tml:GSTUM_00008197001"/>
<evidence type="ECO:0000256" key="4">
    <source>
        <dbReference type="RuleBase" id="RU000363"/>
    </source>
</evidence>
<gene>
    <name evidence="5" type="ORF">GSTUM_00008197001</name>
</gene>
<dbReference type="SUPFAM" id="SSF51735">
    <property type="entry name" value="NAD(P)-binding Rossmann-fold domains"/>
    <property type="match status" value="1"/>
</dbReference>
<dbReference type="PANTHER" id="PTHR43976:SF16">
    <property type="entry name" value="SHORT-CHAIN DEHYDROGENASE_REDUCTASE FAMILY PROTEIN"/>
    <property type="match status" value="1"/>
</dbReference>
<dbReference type="GO" id="GO:0016491">
    <property type="term" value="F:oxidoreductase activity"/>
    <property type="evidence" value="ECO:0007669"/>
    <property type="project" value="UniProtKB-KW"/>
</dbReference>
<sequence length="302" mass="31937">MSASATTASSATPKTWFITGCSSGFGSALALTVLASGDKVICTARNPSALKHLTELGAIPLSLDLTSPPATIQATITSSISDHGPIDYLVNNAGVFTIGTVEAYTAAELQEHFTINVFSHITIAQAVLPHMRSRRSGVIANVGSIAGWGGGPCLGAYSAGKHALAAFSLSLRREVASFGITVTCVELGYFRTAILEDGRAFEAKRAIPEYEDLMHAARGRLRGISLKQPGDPKKGAELVVEMLSGRGRGAGRVLPERWVVGRDAVAFVEAALKRGEDMLEGWREVVSTTDCDDVDPNKDMFT</sequence>
<protein>
    <submittedName>
        <fullName evidence="5">(Perigord truffle) hypothetical protein</fullName>
    </submittedName>
</protein>
<dbReference type="eggNOG" id="KOG1205">
    <property type="taxonomic scope" value="Eukaryota"/>
</dbReference>
<dbReference type="PRINTS" id="PR00080">
    <property type="entry name" value="SDRFAMILY"/>
</dbReference>
<dbReference type="Pfam" id="PF00106">
    <property type="entry name" value="adh_short"/>
    <property type="match status" value="1"/>
</dbReference>
<organism evidence="5 6">
    <name type="scientific">Tuber melanosporum (strain Mel28)</name>
    <name type="common">Perigord black truffle</name>
    <dbReference type="NCBI Taxonomy" id="656061"/>
    <lineage>
        <taxon>Eukaryota</taxon>
        <taxon>Fungi</taxon>
        <taxon>Dikarya</taxon>
        <taxon>Ascomycota</taxon>
        <taxon>Pezizomycotina</taxon>
        <taxon>Pezizomycetes</taxon>
        <taxon>Pezizales</taxon>
        <taxon>Tuberaceae</taxon>
        <taxon>Tuber</taxon>
    </lineage>
</organism>
<reference evidence="5 6" key="1">
    <citation type="journal article" date="2010" name="Nature">
        <title>Perigord black truffle genome uncovers evolutionary origins and mechanisms of symbiosis.</title>
        <authorList>
            <person name="Martin F."/>
            <person name="Kohler A."/>
            <person name="Murat C."/>
            <person name="Balestrini R."/>
            <person name="Coutinho P.M."/>
            <person name="Jaillon O."/>
            <person name="Montanini B."/>
            <person name="Morin E."/>
            <person name="Noel B."/>
            <person name="Percudani R."/>
            <person name="Porcel B."/>
            <person name="Rubini A."/>
            <person name="Amicucci A."/>
            <person name="Amselem J."/>
            <person name="Anthouard V."/>
            <person name="Arcioni S."/>
            <person name="Artiguenave F."/>
            <person name="Aury J.M."/>
            <person name="Ballario P."/>
            <person name="Bolchi A."/>
            <person name="Brenna A."/>
            <person name="Brun A."/>
            <person name="Buee M."/>
            <person name="Cantarel B."/>
            <person name="Chevalier G."/>
            <person name="Couloux A."/>
            <person name="Da Silva C."/>
            <person name="Denoeud F."/>
            <person name="Duplessis S."/>
            <person name="Ghignone S."/>
            <person name="Hilselberger B."/>
            <person name="Iotti M."/>
            <person name="Marcais B."/>
            <person name="Mello A."/>
            <person name="Miranda M."/>
            <person name="Pacioni G."/>
            <person name="Quesneville H."/>
            <person name="Riccioni C."/>
            <person name="Ruotolo R."/>
            <person name="Splivallo R."/>
            <person name="Stocchi V."/>
            <person name="Tisserant E."/>
            <person name="Viscomi A.R."/>
            <person name="Zambonelli A."/>
            <person name="Zampieri E."/>
            <person name="Henrissat B."/>
            <person name="Lebrun M.H."/>
            <person name="Paolocci F."/>
            <person name="Bonfante P."/>
            <person name="Ottonello S."/>
            <person name="Wincker P."/>
        </authorList>
    </citation>
    <scope>NUCLEOTIDE SEQUENCE [LARGE SCALE GENOMIC DNA]</scope>
    <source>
        <strain evidence="5 6">Mel28</strain>
    </source>
</reference>
<keyword evidence="2" id="KW-0521">NADP</keyword>
<dbReference type="HOGENOM" id="CLU_010194_2_9_1"/>
<dbReference type="RefSeq" id="XP_002839942.1">
    <property type="nucleotide sequence ID" value="XM_002839896.1"/>
</dbReference>
<evidence type="ECO:0000313" key="6">
    <source>
        <dbReference type="Proteomes" id="UP000006911"/>
    </source>
</evidence>
<evidence type="ECO:0000313" key="5">
    <source>
        <dbReference type="EMBL" id="CAZ84133.1"/>
    </source>
</evidence>
<keyword evidence="3" id="KW-0560">Oxidoreductase</keyword>
<proteinExistence type="inferred from homology"/>
<dbReference type="EMBL" id="FN430322">
    <property type="protein sequence ID" value="CAZ84133.1"/>
    <property type="molecule type" value="Genomic_DNA"/>
</dbReference>
<dbReference type="PROSITE" id="PS00061">
    <property type="entry name" value="ADH_SHORT"/>
    <property type="match status" value="1"/>
</dbReference>
<dbReference type="InParanoid" id="D5GHZ0"/>
<evidence type="ECO:0000256" key="2">
    <source>
        <dbReference type="ARBA" id="ARBA00022857"/>
    </source>
</evidence>
<comment type="similarity">
    <text evidence="1 4">Belongs to the short-chain dehydrogenases/reductases (SDR) family.</text>
</comment>
<dbReference type="AlphaFoldDB" id="D5GHZ0"/>
<dbReference type="OMA" id="FNIDVTC"/>
<dbReference type="PANTHER" id="PTHR43976">
    <property type="entry name" value="SHORT CHAIN DEHYDROGENASE"/>
    <property type="match status" value="1"/>
</dbReference>